<dbReference type="OMA" id="YWDILIG"/>
<feature type="domain" description="Sulfatase N-terminal" evidence="7">
    <location>
        <begin position="27"/>
        <end position="375"/>
    </location>
</feature>
<evidence type="ECO:0000256" key="3">
    <source>
        <dbReference type="ARBA" id="ARBA00022801"/>
    </source>
</evidence>
<dbReference type="Proteomes" id="UP000054516">
    <property type="component" value="Unassembled WGS sequence"/>
</dbReference>
<evidence type="ECO:0000256" key="6">
    <source>
        <dbReference type="SAM" id="SignalP"/>
    </source>
</evidence>
<accession>A0A1W2TS05</accession>
<keyword evidence="4" id="KW-0325">Glycoprotein</keyword>
<keyword evidence="2 6" id="KW-0732">Signal</keyword>
<dbReference type="PROSITE" id="PS00523">
    <property type="entry name" value="SULFATASE_1"/>
    <property type="match status" value="1"/>
</dbReference>
<dbReference type="GO" id="GO:0018958">
    <property type="term" value="P:phenol-containing compound metabolic process"/>
    <property type="evidence" value="ECO:0007669"/>
    <property type="project" value="InterPro"/>
</dbReference>
<proteinExistence type="inferred from homology"/>
<dbReference type="PANTHER" id="PTHR43108">
    <property type="entry name" value="N-ACETYLGLUCOSAMINE-6-SULFATASE FAMILY MEMBER"/>
    <property type="match status" value="1"/>
</dbReference>
<dbReference type="STRING" id="77044.A0A1W2TS05"/>
<evidence type="ECO:0000313" key="8">
    <source>
        <dbReference type="EMBL" id="GAP91280.2"/>
    </source>
</evidence>
<dbReference type="Gene3D" id="3.40.720.10">
    <property type="entry name" value="Alkaline Phosphatase, subunit A"/>
    <property type="match status" value="1"/>
</dbReference>
<comment type="similarity">
    <text evidence="1">Belongs to the sulfatase family.</text>
</comment>
<feature type="modified residue" description="3-oxoalanine (Cys)" evidence="5">
    <location>
        <position position="71"/>
    </location>
</feature>
<sequence length="547" mass="61649">MHTFLALAAVGLLSAASAVASSCGRRSNIIFILSDDQDLEMGSIDYMPLLNKYLKSKGTTYERHYCTTALCCPARASILTGKMAHNHNITDVVLPFGGYTKVVQEGINDDYLPLWLQEAGWDTYYVGKLWNAHSTDNYNSPRARGWNGSDFLLDPYTYDFYNPTFVRNYDEPIHHENEYSTDLVSEKALAFIDDASKSARPFFLGVAPVAPHSNTEYVKVNGTTRTVTSAPRPAKRHENLFEDVVVPRTPHFNPETPSGVYWVRDLPRLNQTHIDANDLYYRQRLRSLQAVDEMIEAIVRKLEEHSILDDTYIIYTSDNGFHVGQHRLEPGKFCPFEEDVHIPLFIRGPGVPENERAPIVTTHTDLAPTFLSIVGASMRGDLDGEAIPLTKRSIDASIGSRYEHVQVEYWGYAVSEGDYSYQGYLIPNNTYKALRVDDPYQLKNIYPSEPVGGDETAFFGRPLAQVLTRFDALTMVLKTCKSEGCVKPWKLLHPAGDVASLKDAVDPKFDDFYENDVPKVKYDHCSQGFFLEFEGPIYNQSVAFIPG</sequence>
<evidence type="ECO:0000256" key="2">
    <source>
        <dbReference type="ARBA" id="ARBA00022729"/>
    </source>
</evidence>
<evidence type="ECO:0000256" key="4">
    <source>
        <dbReference type="ARBA" id="ARBA00023180"/>
    </source>
</evidence>
<organism evidence="8">
    <name type="scientific">Rosellinia necatrix</name>
    <name type="common">White root-rot fungus</name>
    <dbReference type="NCBI Taxonomy" id="77044"/>
    <lineage>
        <taxon>Eukaryota</taxon>
        <taxon>Fungi</taxon>
        <taxon>Dikarya</taxon>
        <taxon>Ascomycota</taxon>
        <taxon>Pezizomycotina</taxon>
        <taxon>Sordariomycetes</taxon>
        <taxon>Xylariomycetidae</taxon>
        <taxon>Xylariales</taxon>
        <taxon>Xylariaceae</taxon>
        <taxon>Rosellinia</taxon>
    </lineage>
</organism>
<evidence type="ECO:0000259" key="7">
    <source>
        <dbReference type="Pfam" id="PF00884"/>
    </source>
</evidence>
<dbReference type="AlphaFoldDB" id="A0A1W2TS05"/>
<dbReference type="GO" id="GO:0004065">
    <property type="term" value="F:arylsulfatase activity"/>
    <property type="evidence" value="ECO:0007669"/>
    <property type="project" value="InterPro"/>
</dbReference>
<dbReference type="InterPro" id="IPR024607">
    <property type="entry name" value="Sulfatase_CS"/>
</dbReference>
<dbReference type="InterPro" id="IPR000917">
    <property type="entry name" value="Sulfatase_N"/>
</dbReference>
<gene>
    <name evidence="8" type="ORF">SAMD00023353_5800250</name>
</gene>
<reference evidence="8" key="1">
    <citation type="submission" date="2016-03" db="EMBL/GenBank/DDBJ databases">
        <title>Draft genome sequence of Rosellinia necatrix.</title>
        <authorList>
            <person name="Kanematsu S."/>
        </authorList>
    </citation>
    <scope>NUCLEOTIDE SEQUENCE [LARGE SCALE GENOMIC DNA]</scope>
    <source>
        <strain evidence="8">W97</strain>
    </source>
</reference>
<dbReference type="GO" id="GO:0005539">
    <property type="term" value="F:glycosaminoglycan binding"/>
    <property type="evidence" value="ECO:0007669"/>
    <property type="project" value="TreeGrafter"/>
</dbReference>
<name>A0A1W2TS05_ROSNE</name>
<dbReference type="Pfam" id="PF00884">
    <property type="entry name" value="Sulfatase"/>
    <property type="match status" value="1"/>
</dbReference>
<keyword evidence="9" id="KW-1185">Reference proteome</keyword>
<dbReference type="InterPro" id="IPR012083">
    <property type="entry name" value="Arylsulfatase"/>
</dbReference>
<dbReference type="EMBL" id="DF977503">
    <property type="protein sequence ID" value="GAP91280.2"/>
    <property type="molecule type" value="Genomic_DNA"/>
</dbReference>
<dbReference type="CDD" id="cd16147">
    <property type="entry name" value="G6S"/>
    <property type="match status" value="1"/>
</dbReference>
<evidence type="ECO:0000313" key="9">
    <source>
        <dbReference type="Proteomes" id="UP000054516"/>
    </source>
</evidence>
<protein>
    <submittedName>
        <fullName evidence="8">Putative arylsulfatase</fullName>
    </submittedName>
</protein>
<dbReference type="FunFam" id="3.40.720.10:FF:000051">
    <property type="entry name" value="Arylsulfatase"/>
    <property type="match status" value="1"/>
</dbReference>
<evidence type="ECO:0000256" key="1">
    <source>
        <dbReference type="ARBA" id="ARBA00008779"/>
    </source>
</evidence>
<dbReference type="InterPro" id="IPR017850">
    <property type="entry name" value="Alkaline_phosphatase_core_sf"/>
</dbReference>
<dbReference type="PANTHER" id="PTHR43108:SF8">
    <property type="entry name" value="SD21168P"/>
    <property type="match status" value="1"/>
</dbReference>
<dbReference type="PIRSF" id="PIRSF000972">
    <property type="entry name" value="Arylsulf_plant"/>
    <property type="match status" value="1"/>
</dbReference>
<keyword evidence="3" id="KW-0378">Hydrolase</keyword>
<evidence type="ECO:0000256" key="5">
    <source>
        <dbReference type="PIRSR" id="PIRSR000972-50"/>
    </source>
</evidence>
<dbReference type="OrthoDB" id="96314at2759"/>
<feature type="signal peptide" evidence="6">
    <location>
        <begin position="1"/>
        <end position="20"/>
    </location>
</feature>
<dbReference type="GO" id="GO:0008449">
    <property type="term" value="F:N-acetylglucosamine-6-sulfatase activity"/>
    <property type="evidence" value="ECO:0007669"/>
    <property type="project" value="TreeGrafter"/>
</dbReference>
<dbReference type="SUPFAM" id="SSF53649">
    <property type="entry name" value="Alkaline phosphatase-like"/>
    <property type="match status" value="1"/>
</dbReference>
<comment type="PTM">
    <text evidence="5">The conversion to 3-oxoalanine (also known as C-formylglycine, FGly), of a serine or cysteine residue in prokaryotes and of a cysteine residue in eukaryotes, is critical for catalytic activity.</text>
</comment>
<feature type="chain" id="PRO_5012709692" evidence="6">
    <location>
        <begin position="21"/>
        <end position="547"/>
    </location>
</feature>